<sequence>MRVDKLLCALLRDDASGASRPVVILEILDADFFQLRATRCLAFDPHRLLPDQVQAERWRSEFTAHGLWETFGAAARQIHKTVFGTDCVNPEDDYSTYVVPLDAAAADFPWRDIGRRRSKETRRGEQHDAVYTPQLALTPVATFGDDEGEEAGEYRSDGGWISVSAGRPYVPPHLSLEEATERLRRHMPNPRLTVGASGLVGWLPAQCGGRPRGRYVPKVRPRDRFLPGEKMEGEELRKRYAQESGSTTGHGRKRKRKASVCTDVGRVIFVSPSPPSGRDGRCFDLTPPSPWGLHPVVVKAQEQDVAPLPDLGLNYLRVQSVLEAERPGDGGPEFRIHSSQALSFHHTFAGRWAAHSEERADLTSDEAANFRAAMGAAIDHEARRTKAHSPGEVLDRVFCAGRGIFATATDSVPCATLVAGEMGRCSGTVPPYLREGSWRASGRGE</sequence>
<protein>
    <submittedName>
        <fullName evidence="1">Uncharacterized protein</fullName>
    </submittedName>
</protein>
<dbReference type="HOGENOM" id="CLU_616002_0_0_1"/>
<reference evidence="1" key="2">
    <citation type="submission" date="2024-10" db="UniProtKB">
        <authorList>
            <consortium name="EnsemblProtists"/>
        </authorList>
    </citation>
    <scope>IDENTIFICATION</scope>
</reference>
<dbReference type="KEGG" id="ehx:EMIHUDRAFT_453081"/>
<dbReference type="Proteomes" id="UP000013827">
    <property type="component" value="Unassembled WGS sequence"/>
</dbReference>
<dbReference type="AlphaFoldDB" id="A0A0D3IAQ4"/>
<name>A0A0D3IAQ4_EMIH1</name>
<evidence type="ECO:0000313" key="1">
    <source>
        <dbReference type="EnsemblProtists" id="EOD08339"/>
    </source>
</evidence>
<accession>A0A0D3IAQ4</accession>
<dbReference type="EnsemblProtists" id="EOD08339">
    <property type="protein sequence ID" value="EOD08339"/>
    <property type="gene ID" value="EMIHUDRAFT_453081"/>
</dbReference>
<dbReference type="RefSeq" id="XP_005760768.1">
    <property type="nucleotide sequence ID" value="XM_005760711.1"/>
</dbReference>
<keyword evidence="2" id="KW-1185">Reference proteome</keyword>
<dbReference type="PaxDb" id="2903-EOD08339"/>
<organism evidence="1 2">
    <name type="scientific">Emiliania huxleyi (strain CCMP1516)</name>
    <dbReference type="NCBI Taxonomy" id="280463"/>
    <lineage>
        <taxon>Eukaryota</taxon>
        <taxon>Haptista</taxon>
        <taxon>Haptophyta</taxon>
        <taxon>Prymnesiophyceae</taxon>
        <taxon>Isochrysidales</taxon>
        <taxon>Noelaerhabdaceae</taxon>
        <taxon>Emiliania</taxon>
    </lineage>
</organism>
<reference evidence="2" key="1">
    <citation type="journal article" date="2013" name="Nature">
        <title>Pan genome of the phytoplankton Emiliania underpins its global distribution.</title>
        <authorList>
            <person name="Read B.A."/>
            <person name="Kegel J."/>
            <person name="Klute M.J."/>
            <person name="Kuo A."/>
            <person name="Lefebvre S.C."/>
            <person name="Maumus F."/>
            <person name="Mayer C."/>
            <person name="Miller J."/>
            <person name="Monier A."/>
            <person name="Salamov A."/>
            <person name="Young J."/>
            <person name="Aguilar M."/>
            <person name="Claverie J.M."/>
            <person name="Frickenhaus S."/>
            <person name="Gonzalez K."/>
            <person name="Herman E.K."/>
            <person name="Lin Y.C."/>
            <person name="Napier J."/>
            <person name="Ogata H."/>
            <person name="Sarno A.F."/>
            <person name="Shmutz J."/>
            <person name="Schroeder D."/>
            <person name="de Vargas C."/>
            <person name="Verret F."/>
            <person name="von Dassow P."/>
            <person name="Valentin K."/>
            <person name="Van de Peer Y."/>
            <person name="Wheeler G."/>
            <person name="Dacks J.B."/>
            <person name="Delwiche C.F."/>
            <person name="Dyhrman S.T."/>
            <person name="Glockner G."/>
            <person name="John U."/>
            <person name="Richards T."/>
            <person name="Worden A.Z."/>
            <person name="Zhang X."/>
            <person name="Grigoriev I.V."/>
            <person name="Allen A.E."/>
            <person name="Bidle K."/>
            <person name="Borodovsky M."/>
            <person name="Bowler C."/>
            <person name="Brownlee C."/>
            <person name="Cock J.M."/>
            <person name="Elias M."/>
            <person name="Gladyshev V.N."/>
            <person name="Groth M."/>
            <person name="Guda C."/>
            <person name="Hadaegh A."/>
            <person name="Iglesias-Rodriguez M.D."/>
            <person name="Jenkins J."/>
            <person name="Jones B.M."/>
            <person name="Lawson T."/>
            <person name="Leese F."/>
            <person name="Lindquist E."/>
            <person name="Lobanov A."/>
            <person name="Lomsadze A."/>
            <person name="Malik S.B."/>
            <person name="Marsh M.E."/>
            <person name="Mackinder L."/>
            <person name="Mock T."/>
            <person name="Mueller-Roeber B."/>
            <person name="Pagarete A."/>
            <person name="Parker M."/>
            <person name="Probert I."/>
            <person name="Quesneville H."/>
            <person name="Raines C."/>
            <person name="Rensing S.A."/>
            <person name="Riano-Pachon D.M."/>
            <person name="Richier S."/>
            <person name="Rokitta S."/>
            <person name="Shiraiwa Y."/>
            <person name="Soanes D.M."/>
            <person name="van der Giezen M."/>
            <person name="Wahlund T.M."/>
            <person name="Williams B."/>
            <person name="Wilson W."/>
            <person name="Wolfe G."/>
            <person name="Wurch L.L."/>
        </authorList>
    </citation>
    <scope>NUCLEOTIDE SEQUENCE</scope>
</reference>
<proteinExistence type="predicted"/>
<evidence type="ECO:0000313" key="2">
    <source>
        <dbReference type="Proteomes" id="UP000013827"/>
    </source>
</evidence>
<dbReference type="GeneID" id="17254541"/>